<sequence length="64" mass="6934">MDFDISSGVVTLHTNGFTQADVKLHIASLILVRVLGELTNKLTEEAVTLNTNSNSANHYVVIAH</sequence>
<evidence type="ECO:0000313" key="1">
    <source>
        <dbReference type="EMBL" id="PWY56284.1"/>
    </source>
</evidence>
<dbReference type="AlphaFoldDB" id="A0A317U2M2"/>
<evidence type="ECO:0000313" key="2">
    <source>
        <dbReference type="Proteomes" id="UP000247152"/>
    </source>
</evidence>
<proteinExistence type="predicted"/>
<name>A0A317U2M2_9GAMM</name>
<gene>
    <name evidence="1" type="ORF">DGG96_07260</name>
</gene>
<accession>A0A317U2M2</accession>
<organism evidence="1 2">
    <name type="scientific">Legionella qingyii</name>
    <dbReference type="NCBI Taxonomy" id="2184757"/>
    <lineage>
        <taxon>Bacteria</taxon>
        <taxon>Pseudomonadati</taxon>
        <taxon>Pseudomonadota</taxon>
        <taxon>Gammaproteobacteria</taxon>
        <taxon>Legionellales</taxon>
        <taxon>Legionellaceae</taxon>
        <taxon>Legionella</taxon>
    </lineage>
</organism>
<comment type="caution">
    <text evidence="1">The sequence shown here is derived from an EMBL/GenBank/DDBJ whole genome shotgun (WGS) entry which is preliminary data.</text>
</comment>
<dbReference type="EMBL" id="QHJG01000009">
    <property type="protein sequence ID" value="PWY56284.1"/>
    <property type="molecule type" value="Genomic_DNA"/>
</dbReference>
<protein>
    <submittedName>
        <fullName evidence="1">Uncharacterized protein</fullName>
    </submittedName>
</protein>
<reference evidence="1 2" key="1">
    <citation type="submission" date="2018-05" db="EMBL/GenBank/DDBJ databases">
        <title>Legionella qingyii sp.nov., whole genome shotgun sequence.</title>
        <authorList>
            <person name="Wu H."/>
            <person name="Zhu Q."/>
            <person name="Hu C."/>
        </authorList>
    </citation>
    <scope>NUCLEOTIDE SEQUENCE [LARGE SCALE GENOMIC DNA]</scope>
    <source>
        <strain evidence="1 2">HEB18</strain>
    </source>
</reference>
<dbReference type="Proteomes" id="UP000247152">
    <property type="component" value="Unassembled WGS sequence"/>
</dbReference>